<feature type="compositionally biased region" description="Basic and acidic residues" evidence="1">
    <location>
        <begin position="76"/>
        <end position="87"/>
    </location>
</feature>
<dbReference type="Gene3D" id="3.40.1360.10">
    <property type="match status" value="1"/>
</dbReference>
<accession>X1MN69</accession>
<sequence length="303" mass="35116">MKTATKNPKKQIVDTQRRSGKAEADKNRKKTKQKAPTSNSRMKHNIYSGTSDINPTSDKKQTTSRKTRSAKKPKPRIVDTYDYRDPDENQELLYQNVRFEPKDFRFRRPNPEIPPDPDNPLDPNDPNDQKHWLKPWGLGKNPKWVLYHLSEWLKASKQDWQYIVEGEKDVKTLEKLGFPATTNPMGALKWKPEYNKYCKDRLIVIICHRDEPGERHGRQVATSLHGTAAQIKLVFLDPDMPEHSDVTDLVEKHNWTAKDFLDLIEKTPVFEPEEKGSQLISKKTKRHRTRTGTLALVRSVSTG</sequence>
<organism evidence="2">
    <name type="scientific">marine sediment metagenome</name>
    <dbReference type="NCBI Taxonomy" id="412755"/>
    <lineage>
        <taxon>unclassified sequences</taxon>
        <taxon>metagenomes</taxon>
        <taxon>ecological metagenomes</taxon>
    </lineage>
</organism>
<name>X1MN69_9ZZZZ</name>
<feature type="compositionally biased region" description="Polar residues" evidence="1">
    <location>
        <begin position="47"/>
        <end position="56"/>
    </location>
</feature>
<dbReference type="CDD" id="cd01029">
    <property type="entry name" value="TOPRIM_primases"/>
    <property type="match status" value="1"/>
</dbReference>
<feature type="compositionally biased region" description="Basic and acidic residues" evidence="1">
    <location>
        <begin position="11"/>
        <end position="26"/>
    </location>
</feature>
<gene>
    <name evidence="2" type="ORF">S06H3_08328</name>
</gene>
<feature type="compositionally biased region" description="Basic residues" evidence="1">
    <location>
        <begin position="62"/>
        <end position="75"/>
    </location>
</feature>
<evidence type="ECO:0000313" key="2">
    <source>
        <dbReference type="EMBL" id="GAI07839.1"/>
    </source>
</evidence>
<proteinExistence type="predicted"/>
<evidence type="ECO:0000256" key="1">
    <source>
        <dbReference type="SAM" id="MobiDB-lite"/>
    </source>
</evidence>
<feature type="region of interest" description="Disordered" evidence="1">
    <location>
        <begin position="103"/>
        <end position="128"/>
    </location>
</feature>
<feature type="non-terminal residue" evidence="2">
    <location>
        <position position="303"/>
    </location>
</feature>
<comment type="caution">
    <text evidence="2">The sequence shown here is derived from an EMBL/GenBank/DDBJ whole genome shotgun (WGS) entry which is preliminary data.</text>
</comment>
<feature type="region of interest" description="Disordered" evidence="1">
    <location>
        <begin position="1"/>
        <end position="89"/>
    </location>
</feature>
<feature type="compositionally biased region" description="Pro residues" evidence="1">
    <location>
        <begin position="111"/>
        <end position="120"/>
    </location>
</feature>
<evidence type="ECO:0008006" key="3">
    <source>
        <dbReference type="Google" id="ProtNLM"/>
    </source>
</evidence>
<dbReference type="InterPro" id="IPR034154">
    <property type="entry name" value="TOPRIM_DnaG/twinkle"/>
</dbReference>
<reference evidence="2" key="1">
    <citation type="journal article" date="2014" name="Front. Microbiol.">
        <title>High frequency of phylogenetically diverse reductive dehalogenase-homologous genes in deep subseafloor sedimentary metagenomes.</title>
        <authorList>
            <person name="Kawai M."/>
            <person name="Futagami T."/>
            <person name="Toyoda A."/>
            <person name="Takaki Y."/>
            <person name="Nishi S."/>
            <person name="Hori S."/>
            <person name="Arai W."/>
            <person name="Tsubouchi T."/>
            <person name="Morono Y."/>
            <person name="Uchiyama I."/>
            <person name="Ito T."/>
            <person name="Fujiyama A."/>
            <person name="Inagaki F."/>
            <person name="Takami H."/>
        </authorList>
    </citation>
    <scope>NUCLEOTIDE SEQUENCE</scope>
    <source>
        <strain evidence="2">Expedition CK06-06</strain>
    </source>
</reference>
<dbReference type="AlphaFoldDB" id="X1MN69"/>
<protein>
    <recommendedName>
        <fullName evidence="3">Toprim domain-containing protein</fullName>
    </recommendedName>
</protein>
<dbReference type="EMBL" id="BARV01003497">
    <property type="protein sequence ID" value="GAI07839.1"/>
    <property type="molecule type" value="Genomic_DNA"/>
</dbReference>